<keyword evidence="7" id="KW-1015">Disulfide bond</keyword>
<dbReference type="Proteomes" id="UP001591681">
    <property type="component" value="Unassembled WGS sequence"/>
</dbReference>
<feature type="signal peptide" evidence="10">
    <location>
        <begin position="1"/>
        <end position="25"/>
    </location>
</feature>
<comment type="caution">
    <text evidence="12">The sequence shown here is derived from an EMBL/GenBank/DDBJ whole genome shotgun (WGS) entry which is preliminary data.</text>
</comment>
<keyword evidence="3" id="KW-0964">Secreted</keyword>
<keyword evidence="4" id="KW-0479">Metal-binding</keyword>
<dbReference type="PROSITE" id="PS51828">
    <property type="entry name" value="PTX_2"/>
    <property type="match status" value="1"/>
</dbReference>
<reference evidence="12 13" key="1">
    <citation type="submission" date="2024-09" db="EMBL/GenBank/DDBJ databases">
        <title>A chromosome-level genome assembly of Gray's grenadier anchovy, Coilia grayii.</title>
        <authorList>
            <person name="Fu Z."/>
        </authorList>
    </citation>
    <scope>NUCLEOTIDE SEQUENCE [LARGE SCALE GENOMIC DNA]</scope>
    <source>
        <strain evidence="12">G4</strain>
        <tissue evidence="12">Muscle</tissue>
    </source>
</reference>
<dbReference type="GO" id="GO:0046872">
    <property type="term" value="F:metal ion binding"/>
    <property type="evidence" value="ECO:0007669"/>
    <property type="project" value="UniProtKB-KW"/>
</dbReference>
<organism evidence="12 13">
    <name type="scientific">Coilia grayii</name>
    <name type="common">Gray's grenadier anchovy</name>
    <dbReference type="NCBI Taxonomy" id="363190"/>
    <lineage>
        <taxon>Eukaryota</taxon>
        <taxon>Metazoa</taxon>
        <taxon>Chordata</taxon>
        <taxon>Craniata</taxon>
        <taxon>Vertebrata</taxon>
        <taxon>Euteleostomi</taxon>
        <taxon>Actinopterygii</taxon>
        <taxon>Neopterygii</taxon>
        <taxon>Teleostei</taxon>
        <taxon>Clupei</taxon>
        <taxon>Clupeiformes</taxon>
        <taxon>Clupeoidei</taxon>
        <taxon>Engraulidae</taxon>
        <taxon>Coilinae</taxon>
        <taxon>Coilia</taxon>
    </lineage>
</organism>
<comment type="cofactor">
    <cofactor evidence="1">
        <name>Ca(2+)</name>
        <dbReference type="ChEBI" id="CHEBI:29108"/>
    </cofactor>
</comment>
<evidence type="ECO:0000256" key="1">
    <source>
        <dbReference type="ARBA" id="ARBA00001913"/>
    </source>
</evidence>
<sequence length="311" mass="34755">MALSLVCRLSLAYMLFVWVDKYGSASMTDDNAMDNSTRPVYPTGDATWQDWTTGWYWPTSPPPSQDLTGRMFSMTYGSYMAFQGFPYYQSTYAFTVCLRIISEFAQSSNIYVLTMGNTPALSLMLSSYAGDYQLTLGQASKGFKMASQVPSISKLWPWTSLCVTWTSDSGMTQMWKDGQMSVRKGMWRGQGFSGTPVLSLSGFEGQVMDVHMWNEAVPLSTLRSYNRGWGYPPGNMLSWSRTGYSSRGYVVLEKAYDSVAAAAEEDGAGKQKKGRRHWRKHGMLGNVVQEGPDSNDGCLGLRKRCGKRRTL</sequence>
<evidence type="ECO:0000256" key="4">
    <source>
        <dbReference type="ARBA" id="ARBA00022723"/>
    </source>
</evidence>
<dbReference type="GO" id="GO:0005576">
    <property type="term" value="C:extracellular region"/>
    <property type="evidence" value="ECO:0007669"/>
    <property type="project" value="UniProtKB-SubCell"/>
</dbReference>
<comment type="caution">
    <text evidence="9">Lacks conserved residue(s) required for the propagation of feature annotation.</text>
</comment>
<dbReference type="EMBL" id="JBHFQA010000022">
    <property type="protein sequence ID" value="KAL2079286.1"/>
    <property type="molecule type" value="Genomic_DNA"/>
</dbReference>
<evidence type="ECO:0000256" key="3">
    <source>
        <dbReference type="ARBA" id="ARBA00022525"/>
    </source>
</evidence>
<name>A0ABD1IWD5_9TELE</name>
<dbReference type="InterPro" id="IPR051005">
    <property type="entry name" value="Pentraxin_domain"/>
</dbReference>
<evidence type="ECO:0000256" key="6">
    <source>
        <dbReference type="ARBA" id="ARBA00022837"/>
    </source>
</evidence>
<protein>
    <recommendedName>
        <fullName evidence="11">Pentraxin (PTX) domain-containing protein</fullName>
    </recommendedName>
</protein>
<dbReference type="PANTHER" id="PTHR45869:SF7">
    <property type="entry name" value="C-REACTIVE PROTEIN"/>
    <property type="match status" value="1"/>
</dbReference>
<evidence type="ECO:0000256" key="10">
    <source>
        <dbReference type="SAM" id="SignalP"/>
    </source>
</evidence>
<dbReference type="InterPro" id="IPR013320">
    <property type="entry name" value="ConA-like_dom_sf"/>
</dbReference>
<keyword evidence="5 10" id="KW-0732">Signal</keyword>
<dbReference type="SMART" id="SM00159">
    <property type="entry name" value="PTX"/>
    <property type="match status" value="1"/>
</dbReference>
<evidence type="ECO:0000256" key="8">
    <source>
        <dbReference type="ARBA" id="ARBA00038102"/>
    </source>
</evidence>
<dbReference type="SUPFAM" id="SSF49899">
    <property type="entry name" value="Concanavalin A-like lectins/glucanases"/>
    <property type="match status" value="1"/>
</dbReference>
<evidence type="ECO:0000256" key="9">
    <source>
        <dbReference type="PROSITE-ProRule" id="PRU01172"/>
    </source>
</evidence>
<dbReference type="AlphaFoldDB" id="A0ABD1IWD5"/>
<keyword evidence="13" id="KW-1185">Reference proteome</keyword>
<evidence type="ECO:0000259" key="11">
    <source>
        <dbReference type="PROSITE" id="PS51828"/>
    </source>
</evidence>
<comment type="subcellular location">
    <subcellularLocation>
        <location evidence="2">Secreted</location>
    </subcellularLocation>
</comment>
<feature type="domain" description="Pentraxin (PTX)" evidence="11">
    <location>
        <begin position="68"/>
        <end position="258"/>
    </location>
</feature>
<dbReference type="Pfam" id="PF00354">
    <property type="entry name" value="Pentaxin"/>
    <property type="match status" value="1"/>
</dbReference>
<dbReference type="Gene3D" id="2.60.120.200">
    <property type="match status" value="1"/>
</dbReference>
<evidence type="ECO:0000313" key="12">
    <source>
        <dbReference type="EMBL" id="KAL2079286.1"/>
    </source>
</evidence>
<feature type="chain" id="PRO_5044763893" description="Pentraxin (PTX) domain-containing protein" evidence="10">
    <location>
        <begin position="26"/>
        <end position="311"/>
    </location>
</feature>
<proteinExistence type="inferred from homology"/>
<evidence type="ECO:0000256" key="5">
    <source>
        <dbReference type="ARBA" id="ARBA00022729"/>
    </source>
</evidence>
<accession>A0ABD1IWD5</accession>
<evidence type="ECO:0000256" key="2">
    <source>
        <dbReference type="ARBA" id="ARBA00004613"/>
    </source>
</evidence>
<dbReference type="InterPro" id="IPR001759">
    <property type="entry name" value="PTX_dom"/>
</dbReference>
<gene>
    <name evidence="12" type="ORF">ACEWY4_025030</name>
</gene>
<keyword evidence="6" id="KW-0106">Calcium</keyword>
<dbReference type="PANTHER" id="PTHR45869">
    <property type="entry name" value="C-REACTIVE PROTEIN-RELATED"/>
    <property type="match status" value="1"/>
</dbReference>
<evidence type="ECO:0000256" key="7">
    <source>
        <dbReference type="ARBA" id="ARBA00023157"/>
    </source>
</evidence>
<comment type="similarity">
    <text evidence="8">Belongs to the pentraxin family.</text>
</comment>
<evidence type="ECO:0000313" key="13">
    <source>
        <dbReference type="Proteomes" id="UP001591681"/>
    </source>
</evidence>